<organism evidence="1 2">
    <name type="scientific">Sphaerisporangium siamense</name>
    <dbReference type="NCBI Taxonomy" id="795645"/>
    <lineage>
        <taxon>Bacteria</taxon>
        <taxon>Bacillati</taxon>
        <taxon>Actinomycetota</taxon>
        <taxon>Actinomycetes</taxon>
        <taxon>Streptosporangiales</taxon>
        <taxon>Streptosporangiaceae</taxon>
        <taxon>Sphaerisporangium</taxon>
    </lineage>
</organism>
<dbReference type="Proteomes" id="UP000542210">
    <property type="component" value="Unassembled WGS sequence"/>
</dbReference>
<sequence length="235" mass="26315">MDHGAGLVERVIESVTAGPGRLFAEHDRWLGPWIEGEPEPMAAGSLEKLTLPSGRPLPPGLRTWLGFDTSLLRRFDWFADKDTDQLTPVTLTDFVRAIEIRGYEDADLDEPDEDGVAWNDIWGRESLRPLARFDECLPLPSPGRSVGLHLALVTGEPDEFGEHPVFYYADLARDVPEFGVQYPGFDVYLAHMAGVLDIDFSRGITALNTHPDYGPRMRHHAWHCFNGELSGFPFS</sequence>
<gene>
    <name evidence="1" type="ORF">BJ982_005977</name>
</gene>
<dbReference type="RefSeq" id="WP_184885467.1">
    <property type="nucleotide sequence ID" value="NZ_BOOV01000011.1"/>
</dbReference>
<evidence type="ECO:0000313" key="1">
    <source>
        <dbReference type="EMBL" id="MBB4704433.1"/>
    </source>
</evidence>
<proteinExistence type="predicted"/>
<dbReference type="AlphaFoldDB" id="A0A7W7DFK4"/>
<keyword evidence="2" id="KW-1185">Reference proteome</keyword>
<protein>
    <submittedName>
        <fullName evidence="1">Uncharacterized protein</fullName>
    </submittedName>
</protein>
<dbReference type="EMBL" id="JACHND010000001">
    <property type="protein sequence ID" value="MBB4704433.1"/>
    <property type="molecule type" value="Genomic_DNA"/>
</dbReference>
<accession>A0A7W7DFK4</accession>
<evidence type="ECO:0000313" key="2">
    <source>
        <dbReference type="Proteomes" id="UP000542210"/>
    </source>
</evidence>
<name>A0A7W7DFK4_9ACTN</name>
<reference evidence="1 2" key="1">
    <citation type="submission" date="2020-08" db="EMBL/GenBank/DDBJ databases">
        <title>Sequencing the genomes of 1000 actinobacteria strains.</title>
        <authorList>
            <person name="Klenk H.-P."/>
        </authorList>
    </citation>
    <scope>NUCLEOTIDE SEQUENCE [LARGE SCALE GENOMIC DNA]</scope>
    <source>
        <strain evidence="1 2">DSM 45784</strain>
    </source>
</reference>
<comment type="caution">
    <text evidence="1">The sequence shown here is derived from an EMBL/GenBank/DDBJ whole genome shotgun (WGS) entry which is preliminary data.</text>
</comment>